<evidence type="ECO:0000313" key="7">
    <source>
        <dbReference type="Proteomes" id="UP000178859"/>
    </source>
</evidence>
<comment type="function">
    <text evidence="5">One of the primary rRNA binding proteins, this protein initially binds near the 5'-end of the 23S rRNA. It is important during the early stages of 50S assembly. It makes multiple contacts with different domains of the 23S rRNA in the assembled 50S subunit and ribosome.</text>
</comment>
<dbReference type="SUPFAM" id="SSF52166">
    <property type="entry name" value="Ribosomal protein L4"/>
    <property type="match status" value="1"/>
</dbReference>
<dbReference type="InterPro" id="IPR013005">
    <property type="entry name" value="Ribosomal_uL4-like"/>
</dbReference>
<keyword evidence="5" id="KW-0694">RNA-binding</keyword>
<evidence type="ECO:0000256" key="1">
    <source>
        <dbReference type="ARBA" id="ARBA00010528"/>
    </source>
</evidence>
<name>A0A1F5MH73_9BACT</name>
<keyword evidence="2 5" id="KW-0689">Ribosomal protein</keyword>
<evidence type="ECO:0000256" key="4">
    <source>
        <dbReference type="ARBA" id="ARBA00035244"/>
    </source>
</evidence>
<keyword evidence="5" id="KW-0699">rRNA-binding</keyword>
<reference evidence="6 7" key="1">
    <citation type="journal article" date="2016" name="Nat. Commun.">
        <title>Thousands of microbial genomes shed light on interconnected biogeochemical processes in an aquifer system.</title>
        <authorList>
            <person name="Anantharaman K."/>
            <person name="Brown C.T."/>
            <person name="Hug L.A."/>
            <person name="Sharon I."/>
            <person name="Castelle C.J."/>
            <person name="Probst A.J."/>
            <person name="Thomas B.C."/>
            <person name="Singh A."/>
            <person name="Wilkins M.J."/>
            <person name="Karaoz U."/>
            <person name="Brodie E.L."/>
            <person name="Williams K.H."/>
            <person name="Hubbard S.S."/>
            <person name="Banfield J.F."/>
        </authorList>
    </citation>
    <scope>NUCLEOTIDE SEQUENCE [LARGE SCALE GENOMIC DNA]</scope>
</reference>
<comment type="function">
    <text evidence="5">Forms part of the polypeptide exit tunnel.</text>
</comment>
<dbReference type="GO" id="GO:0005840">
    <property type="term" value="C:ribosome"/>
    <property type="evidence" value="ECO:0007669"/>
    <property type="project" value="UniProtKB-KW"/>
</dbReference>
<evidence type="ECO:0000256" key="5">
    <source>
        <dbReference type="HAMAP-Rule" id="MF_01328"/>
    </source>
</evidence>
<evidence type="ECO:0000256" key="2">
    <source>
        <dbReference type="ARBA" id="ARBA00022980"/>
    </source>
</evidence>
<accession>A0A1F5MH73</accession>
<dbReference type="InterPro" id="IPR002136">
    <property type="entry name" value="Ribosomal_uL4"/>
</dbReference>
<comment type="caution">
    <text evidence="6">The sequence shown here is derived from an EMBL/GenBank/DDBJ whole genome shotgun (WGS) entry which is preliminary data.</text>
</comment>
<organism evidence="6 7">
    <name type="scientific">Candidatus Daviesbacteria bacterium RIFCSPLOWO2_02_FULL_36_7</name>
    <dbReference type="NCBI Taxonomy" id="1797792"/>
    <lineage>
        <taxon>Bacteria</taxon>
        <taxon>Candidatus Daviesiibacteriota</taxon>
    </lineage>
</organism>
<dbReference type="GO" id="GO:0003735">
    <property type="term" value="F:structural constituent of ribosome"/>
    <property type="evidence" value="ECO:0007669"/>
    <property type="project" value="InterPro"/>
</dbReference>
<comment type="similarity">
    <text evidence="1 5">Belongs to the universal ribosomal protein uL4 family.</text>
</comment>
<dbReference type="GO" id="GO:1990904">
    <property type="term" value="C:ribonucleoprotein complex"/>
    <property type="evidence" value="ECO:0007669"/>
    <property type="project" value="UniProtKB-KW"/>
</dbReference>
<gene>
    <name evidence="5" type="primary">rplD</name>
    <name evidence="6" type="ORF">A3I48_04075</name>
</gene>
<proteinExistence type="inferred from homology"/>
<dbReference type="HAMAP" id="MF_01328_B">
    <property type="entry name" value="Ribosomal_uL4_B"/>
    <property type="match status" value="1"/>
</dbReference>
<evidence type="ECO:0000256" key="3">
    <source>
        <dbReference type="ARBA" id="ARBA00023274"/>
    </source>
</evidence>
<comment type="subunit">
    <text evidence="5">Part of the 50S ribosomal subunit.</text>
</comment>
<evidence type="ECO:0000313" key="6">
    <source>
        <dbReference type="EMBL" id="OGE64724.1"/>
    </source>
</evidence>
<sequence length="205" mass="22157">MPVYSLAGKETGVLALPKEIFAAKVSKSLLAQAVRVYATNQKSLLASTKTRGEVEGSTAKIYRQKGTGRARHGAIRAPIFVGGGITFGPKPRKIRLDLPKKMKKAALFSALSVKAADKKVLGLSGLDKASGKTKEMAKLIEKLKAKSLLIVTGEKQDNVVRAIRNIPGADVLPVSLINAYEIVKHELLFVTKEAVEKLNKKEIEK</sequence>
<dbReference type="Proteomes" id="UP000178859">
    <property type="component" value="Unassembled WGS sequence"/>
</dbReference>
<dbReference type="EMBL" id="MFDT01000047">
    <property type="protein sequence ID" value="OGE64724.1"/>
    <property type="molecule type" value="Genomic_DNA"/>
</dbReference>
<dbReference type="PANTHER" id="PTHR10746">
    <property type="entry name" value="50S RIBOSOMAL PROTEIN L4"/>
    <property type="match status" value="1"/>
</dbReference>
<protein>
    <recommendedName>
        <fullName evidence="4 5">Large ribosomal subunit protein uL4</fullName>
    </recommendedName>
</protein>
<dbReference type="Pfam" id="PF00573">
    <property type="entry name" value="Ribosomal_L4"/>
    <property type="match status" value="1"/>
</dbReference>
<dbReference type="InterPro" id="IPR023574">
    <property type="entry name" value="Ribosomal_uL4_dom_sf"/>
</dbReference>
<dbReference type="PANTHER" id="PTHR10746:SF6">
    <property type="entry name" value="LARGE RIBOSOMAL SUBUNIT PROTEIN UL4M"/>
    <property type="match status" value="1"/>
</dbReference>
<dbReference type="GO" id="GO:0006412">
    <property type="term" value="P:translation"/>
    <property type="evidence" value="ECO:0007669"/>
    <property type="project" value="UniProtKB-UniRule"/>
</dbReference>
<dbReference type="AlphaFoldDB" id="A0A1F5MH73"/>
<dbReference type="NCBIfam" id="TIGR03953">
    <property type="entry name" value="rplD_bact"/>
    <property type="match status" value="1"/>
</dbReference>
<dbReference type="GO" id="GO:0019843">
    <property type="term" value="F:rRNA binding"/>
    <property type="evidence" value="ECO:0007669"/>
    <property type="project" value="UniProtKB-UniRule"/>
</dbReference>
<keyword evidence="3 5" id="KW-0687">Ribonucleoprotein</keyword>
<dbReference type="Gene3D" id="3.40.1370.10">
    <property type="match status" value="1"/>
</dbReference>